<reference evidence="2" key="2">
    <citation type="journal article" date="2021" name="PeerJ">
        <title>Extensive microbial diversity within the chicken gut microbiome revealed by metagenomics and culture.</title>
        <authorList>
            <person name="Gilroy R."/>
            <person name="Ravi A."/>
            <person name="Getino M."/>
            <person name="Pursley I."/>
            <person name="Horton D.L."/>
            <person name="Alikhan N.F."/>
            <person name="Baker D."/>
            <person name="Gharbi K."/>
            <person name="Hall N."/>
            <person name="Watson M."/>
            <person name="Adriaenssens E.M."/>
            <person name="Foster-Nyarko E."/>
            <person name="Jarju S."/>
            <person name="Secka A."/>
            <person name="Antonio M."/>
            <person name="Oren A."/>
            <person name="Chaudhuri R.R."/>
            <person name="La Ragione R."/>
            <person name="Hildebrand F."/>
            <person name="Pallen M.J."/>
        </authorList>
    </citation>
    <scope>NUCLEOTIDE SEQUENCE</scope>
    <source>
        <strain evidence="2">6276</strain>
    </source>
</reference>
<keyword evidence="2" id="KW-0808">Transferase</keyword>
<dbReference type="PROSITE" id="PS50011">
    <property type="entry name" value="PROTEIN_KINASE_DOM"/>
    <property type="match status" value="1"/>
</dbReference>
<feature type="domain" description="Protein kinase" evidence="1">
    <location>
        <begin position="22"/>
        <end position="314"/>
    </location>
</feature>
<dbReference type="GO" id="GO:0005524">
    <property type="term" value="F:ATP binding"/>
    <property type="evidence" value="ECO:0007669"/>
    <property type="project" value="InterPro"/>
</dbReference>
<keyword evidence="2" id="KW-0723">Serine/threonine-protein kinase</keyword>
<dbReference type="AlphaFoldDB" id="A0A9D1JN81"/>
<dbReference type="Proteomes" id="UP000823928">
    <property type="component" value="Unassembled WGS sequence"/>
</dbReference>
<evidence type="ECO:0000259" key="1">
    <source>
        <dbReference type="PROSITE" id="PS50011"/>
    </source>
</evidence>
<dbReference type="SMART" id="SM00220">
    <property type="entry name" value="S_TKc"/>
    <property type="match status" value="1"/>
</dbReference>
<organism evidence="2 3">
    <name type="scientific">Candidatus Scatousia excrementigallinarum</name>
    <dbReference type="NCBI Taxonomy" id="2840935"/>
    <lineage>
        <taxon>Bacteria</taxon>
        <taxon>Candidatus Scatousia</taxon>
    </lineage>
</organism>
<dbReference type="EMBL" id="DVIU01000128">
    <property type="protein sequence ID" value="HIS36259.1"/>
    <property type="molecule type" value="Genomic_DNA"/>
</dbReference>
<dbReference type="GO" id="GO:0004674">
    <property type="term" value="F:protein serine/threonine kinase activity"/>
    <property type="evidence" value="ECO:0007669"/>
    <property type="project" value="UniProtKB-KW"/>
</dbReference>
<dbReference type="InterPro" id="IPR000719">
    <property type="entry name" value="Prot_kinase_dom"/>
</dbReference>
<accession>A0A9D1JN81</accession>
<name>A0A9D1JN81_9BACT</name>
<dbReference type="InterPro" id="IPR011009">
    <property type="entry name" value="Kinase-like_dom_sf"/>
</dbReference>
<keyword evidence="2" id="KW-0418">Kinase</keyword>
<protein>
    <submittedName>
        <fullName evidence="2">Serine/threonine protein kinase</fullName>
    </submittedName>
</protein>
<dbReference type="Gene3D" id="3.30.200.20">
    <property type="entry name" value="Phosphorylase Kinase, domain 1"/>
    <property type="match status" value="1"/>
</dbReference>
<dbReference type="Gene3D" id="1.10.510.10">
    <property type="entry name" value="Transferase(Phosphotransferase) domain 1"/>
    <property type="match status" value="1"/>
</dbReference>
<sequence>MRTLFKGTVVHGQNGNTYKIIKLISQGTGQGDIYKVINARKEVFAFKLFHSGTKDFNQRLIERLMRRGQVCEAFVTPLDIVEVDDRIGYIMEYIGLEYVSAAVLCNGIEKNGIIVNLPWGLKLALLARIVESFIILSNANLGIIDIKFDNIKLDLNNCQIKILDTDTIIHVNDKASVRGTVSFMPPDVMTKRKAPDKDNDSFAIPTIIFMSLYGSHPLDGKRRLLPCNENIDMYLFGTHPVYVFNPTDSSNRPLPQDEFGRNQQQTIDKHKKYPDYLKKAMEAVFVDGLYDSRKRPSMSDWLDILERLYNDSFVCENCGEEHFLDTKDKICGVCKQELLKPIFIQSDKAVPLFNGMTIYSDDIWATTAHYEVFKVVPTKYDGRMGLQLMILDRANLKLAGGDVKTFVNGEAIPIFLDSEIEIESHNIKFI</sequence>
<evidence type="ECO:0000313" key="2">
    <source>
        <dbReference type="EMBL" id="HIS36259.1"/>
    </source>
</evidence>
<comment type="caution">
    <text evidence="2">The sequence shown here is derived from an EMBL/GenBank/DDBJ whole genome shotgun (WGS) entry which is preliminary data.</text>
</comment>
<dbReference type="SUPFAM" id="SSF56112">
    <property type="entry name" value="Protein kinase-like (PK-like)"/>
    <property type="match status" value="1"/>
</dbReference>
<reference evidence="2" key="1">
    <citation type="submission" date="2020-10" db="EMBL/GenBank/DDBJ databases">
        <authorList>
            <person name="Gilroy R."/>
        </authorList>
    </citation>
    <scope>NUCLEOTIDE SEQUENCE</scope>
    <source>
        <strain evidence="2">6276</strain>
    </source>
</reference>
<proteinExistence type="predicted"/>
<gene>
    <name evidence="2" type="ORF">IAC10_06470</name>
</gene>
<evidence type="ECO:0000313" key="3">
    <source>
        <dbReference type="Proteomes" id="UP000823928"/>
    </source>
</evidence>